<dbReference type="SUPFAM" id="SSF140356">
    <property type="entry name" value="PPK N-terminal domain-like"/>
    <property type="match status" value="1"/>
</dbReference>
<gene>
    <name evidence="13" type="primary">ppk1</name>
    <name evidence="6" type="synonym">ppk</name>
    <name evidence="13" type="ORF">IEO70_19195</name>
</gene>
<dbReference type="GO" id="GO:0046872">
    <property type="term" value="F:metal ion binding"/>
    <property type="evidence" value="ECO:0007669"/>
    <property type="project" value="UniProtKB-KW"/>
</dbReference>
<feature type="region of interest" description="Disordered" evidence="8">
    <location>
        <begin position="709"/>
        <end position="751"/>
    </location>
</feature>
<keyword evidence="3 6" id="KW-0547">Nucleotide-binding</keyword>
<dbReference type="PANTHER" id="PTHR30218:SF0">
    <property type="entry name" value="POLYPHOSPHATE KINASE"/>
    <property type="match status" value="1"/>
</dbReference>
<comment type="cofactor">
    <cofactor evidence="6">
        <name>Mg(2+)</name>
        <dbReference type="ChEBI" id="CHEBI:18420"/>
    </cofactor>
</comment>
<dbReference type="InterPro" id="IPR041108">
    <property type="entry name" value="PP_kinase_C_1"/>
</dbReference>
<keyword evidence="6" id="KW-0479">Metal-binding</keyword>
<protein>
    <recommendedName>
        <fullName evidence="6 7">Polyphosphate kinase</fullName>
        <ecNumber evidence="6 7">2.7.4.1</ecNumber>
    </recommendedName>
    <alternativeName>
        <fullName evidence="6">ATP-polyphosphate phosphotransferase</fullName>
    </alternativeName>
    <alternativeName>
        <fullName evidence="6">Polyphosphoric acid kinase</fullName>
    </alternativeName>
</protein>
<evidence type="ECO:0000313" key="13">
    <source>
        <dbReference type="EMBL" id="MBD3110456.1"/>
    </source>
</evidence>
<feature type="domain" description="Polyphosphate kinase C-terminal" evidence="12">
    <location>
        <begin position="336"/>
        <end position="496"/>
    </location>
</feature>
<evidence type="ECO:0000256" key="1">
    <source>
        <dbReference type="ARBA" id="ARBA00022553"/>
    </source>
</evidence>
<dbReference type="SUPFAM" id="SSF56024">
    <property type="entry name" value="Phospholipase D/nuclease"/>
    <property type="match status" value="2"/>
</dbReference>
<dbReference type="Gene3D" id="3.30.870.10">
    <property type="entry name" value="Endonuclease Chain A"/>
    <property type="match status" value="2"/>
</dbReference>
<dbReference type="Gene3D" id="3.30.1840.10">
    <property type="entry name" value="Polyphosphate kinase middle domain"/>
    <property type="match status" value="1"/>
</dbReference>
<feature type="binding site" evidence="6">
    <location>
        <position position="596"/>
    </location>
    <ligand>
        <name>ATP</name>
        <dbReference type="ChEBI" id="CHEBI:30616"/>
    </ligand>
</feature>
<dbReference type="Pfam" id="PF02503">
    <property type="entry name" value="PP_kinase"/>
    <property type="match status" value="1"/>
</dbReference>
<keyword evidence="1 6" id="KW-0597">Phosphoprotein</keyword>
<evidence type="ECO:0000256" key="2">
    <source>
        <dbReference type="ARBA" id="ARBA00022679"/>
    </source>
</evidence>
<comment type="catalytic activity">
    <reaction evidence="6 7">
        <text>[phosphate](n) + ATP = [phosphate](n+1) + ADP</text>
        <dbReference type="Rhea" id="RHEA:19573"/>
        <dbReference type="Rhea" id="RHEA-COMP:9859"/>
        <dbReference type="Rhea" id="RHEA-COMP:14280"/>
        <dbReference type="ChEBI" id="CHEBI:16838"/>
        <dbReference type="ChEBI" id="CHEBI:30616"/>
        <dbReference type="ChEBI" id="CHEBI:456216"/>
        <dbReference type="EC" id="2.7.4.1"/>
    </reaction>
</comment>
<dbReference type="NCBIfam" id="NF003917">
    <property type="entry name" value="PRK05443.1-1"/>
    <property type="match status" value="1"/>
</dbReference>
<comment type="function">
    <text evidence="6 7">Catalyzes the reversible transfer of the terminal phosphate of ATP to form a long-chain polyphosphate (polyP).</text>
</comment>
<feature type="binding site" evidence="6">
    <location>
        <position position="472"/>
    </location>
    <ligand>
        <name>ATP</name>
        <dbReference type="ChEBI" id="CHEBI:30616"/>
    </ligand>
</feature>
<feature type="binding site" evidence="6">
    <location>
        <position position="379"/>
    </location>
    <ligand>
        <name>Mg(2+)</name>
        <dbReference type="ChEBI" id="CHEBI:18420"/>
    </ligand>
</feature>
<evidence type="ECO:0000256" key="4">
    <source>
        <dbReference type="ARBA" id="ARBA00022777"/>
    </source>
</evidence>
<proteinExistence type="inferred from homology"/>
<feature type="binding site" evidence="6">
    <location>
        <position position="568"/>
    </location>
    <ligand>
        <name>ATP</name>
        <dbReference type="ChEBI" id="CHEBI:30616"/>
    </ligand>
</feature>
<feature type="compositionally biased region" description="Polar residues" evidence="8">
    <location>
        <begin position="741"/>
        <end position="751"/>
    </location>
</feature>
<keyword evidence="14" id="KW-1185">Reference proteome</keyword>
<name>A0A927D0L4_9BACI</name>
<comment type="caution">
    <text evidence="13">The sequence shown here is derived from an EMBL/GenBank/DDBJ whole genome shotgun (WGS) entry which is preliminary data.</text>
</comment>
<evidence type="ECO:0000256" key="6">
    <source>
        <dbReference type="HAMAP-Rule" id="MF_00347"/>
    </source>
</evidence>
<feature type="compositionally biased region" description="Basic residues" evidence="8">
    <location>
        <begin position="728"/>
        <end position="740"/>
    </location>
</feature>
<keyword evidence="4 6" id="KW-0418">Kinase</keyword>
<feature type="active site" description="Phosphohistidine intermediate" evidence="6">
    <location>
        <position position="439"/>
    </location>
</feature>
<dbReference type="SUPFAM" id="SSF143724">
    <property type="entry name" value="PHP14-like"/>
    <property type="match status" value="1"/>
</dbReference>
<dbReference type="NCBIfam" id="NF003921">
    <property type="entry name" value="PRK05443.2-2"/>
    <property type="match status" value="1"/>
</dbReference>
<dbReference type="CDD" id="cd09166">
    <property type="entry name" value="PLDc_PPK1_C1_unchar"/>
    <property type="match status" value="1"/>
</dbReference>
<dbReference type="GO" id="GO:0006799">
    <property type="term" value="P:polyphosphate biosynthetic process"/>
    <property type="evidence" value="ECO:0007669"/>
    <property type="project" value="UniProtKB-UniRule"/>
</dbReference>
<evidence type="ECO:0000313" key="14">
    <source>
        <dbReference type="Proteomes" id="UP000602076"/>
    </source>
</evidence>
<evidence type="ECO:0000259" key="10">
    <source>
        <dbReference type="Pfam" id="PF13089"/>
    </source>
</evidence>
<dbReference type="AlphaFoldDB" id="A0A927D0L4"/>
<comment type="similarity">
    <text evidence="6 7">Belongs to the polyphosphate kinase 1 (PPK1) family.</text>
</comment>
<dbReference type="Gene3D" id="1.20.58.310">
    <property type="entry name" value="Polyphosphate kinase N-terminal domain"/>
    <property type="match status" value="1"/>
</dbReference>
<feature type="domain" description="Polyphosphate kinase middle" evidence="9">
    <location>
        <begin position="128"/>
        <end position="304"/>
    </location>
</feature>
<feature type="domain" description="Polyphosphate kinase C-terminal" evidence="11">
    <location>
        <begin position="507"/>
        <end position="679"/>
    </location>
</feature>
<feature type="domain" description="Polyphosphate kinase N-terminal" evidence="10">
    <location>
        <begin position="14"/>
        <end position="118"/>
    </location>
</feature>
<evidence type="ECO:0000256" key="8">
    <source>
        <dbReference type="SAM" id="MobiDB-lite"/>
    </source>
</evidence>
<evidence type="ECO:0000256" key="7">
    <source>
        <dbReference type="RuleBase" id="RU003800"/>
    </source>
</evidence>
<dbReference type="EC" id="2.7.4.1" evidence="6 7"/>
<dbReference type="InterPro" id="IPR036830">
    <property type="entry name" value="PP_kinase_middle_dom_sf"/>
</dbReference>
<dbReference type="GO" id="GO:0005524">
    <property type="term" value="F:ATP binding"/>
    <property type="evidence" value="ECO:0007669"/>
    <property type="project" value="UniProtKB-KW"/>
</dbReference>
<evidence type="ECO:0000259" key="9">
    <source>
        <dbReference type="Pfam" id="PF02503"/>
    </source>
</evidence>
<dbReference type="Pfam" id="PF17941">
    <property type="entry name" value="PP_kinase_C_1"/>
    <property type="match status" value="1"/>
</dbReference>
<dbReference type="PANTHER" id="PTHR30218">
    <property type="entry name" value="POLYPHOSPHATE KINASE"/>
    <property type="match status" value="1"/>
</dbReference>
<dbReference type="Pfam" id="PF13090">
    <property type="entry name" value="PP_kinase_C"/>
    <property type="match status" value="1"/>
</dbReference>
<evidence type="ECO:0000256" key="5">
    <source>
        <dbReference type="ARBA" id="ARBA00022840"/>
    </source>
</evidence>
<reference evidence="13" key="1">
    <citation type="submission" date="2020-09" db="EMBL/GenBank/DDBJ databases">
        <title>Bacillus faecalis sp. nov., a moderately halophilic bacterium isolated from cow faeces.</title>
        <authorList>
            <person name="Jiang L."/>
            <person name="Lee J."/>
        </authorList>
    </citation>
    <scope>NUCLEOTIDE SEQUENCE</scope>
    <source>
        <strain evidence="13">AGMB 02131</strain>
    </source>
</reference>
<evidence type="ECO:0000256" key="3">
    <source>
        <dbReference type="ARBA" id="ARBA00022741"/>
    </source>
</evidence>
<dbReference type="InterPro" id="IPR024953">
    <property type="entry name" value="PP_kinase_middle"/>
</dbReference>
<dbReference type="InterPro" id="IPR003414">
    <property type="entry name" value="PP_kinase"/>
</dbReference>
<dbReference type="Proteomes" id="UP000602076">
    <property type="component" value="Unassembled WGS sequence"/>
</dbReference>
<dbReference type="GO" id="GO:0008976">
    <property type="term" value="F:polyphosphate kinase activity"/>
    <property type="evidence" value="ECO:0007669"/>
    <property type="project" value="UniProtKB-UniRule"/>
</dbReference>
<evidence type="ECO:0000259" key="11">
    <source>
        <dbReference type="Pfam" id="PF13090"/>
    </source>
</evidence>
<dbReference type="Pfam" id="PF13089">
    <property type="entry name" value="PP_kinase_N"/>
    <property type="match status" value="1"/>
</dbReference>
<comment type="PTM">
    <text evidence="6 7">An intermediate of this reaction is the autophosphorylated ppk in which a phosphate is covalently linked to a histidine residue through a N-P bond.</text>
</comment>
<dbReference type="PIRSF" id="PIRSF015589">
    <property type="entry name" value="PP_kinase"/>
    <property type="match status" value="1"/>
</dbReference>
<dbReference type="InterPro" id="IPR025198">
    <property type="entry name" value="PPK_N_dom"/>
</dbReference>
<keyword evidence="6" id="KW-0460">Magnesium</keyword>
<feature type="binding site" evidence="6">
    <location>
        <position position="51"/>
    </location>
    <ligand>
        <name>ATP</name>
        <dbReference type="ChEBI" id="CHEBI:30616"/>
    </ligand>
</feature>
<evidence type="ECO:0000259" key="12">
    <source>
        <dbReference type="Pfam" id="PF17941"/>
    </source>
</evidence>
<dbReference type="InterPro" id="IPR036832">
    <property type="entry name" value="PPK_N_dom_sf"/>
</dbReference>
<dbReference type="EMBL" id="JACXSI010000069">
    <property type="protein sequence ID" value="MBD3110456.1"/>
    <property type="molecule type" value="Genomic_DNA"/>
</dbReference>
<accession>A0A927D0L4</accession>
<dbReference type="NCBIfam" id="TIGR03705">
    <property type="entry name" value="poly_P_kin"/>
    <property type="match status" value="1"/>
</dbReference>
<keyword evidence="5 6" id="KW-0067">ATP-binding</keyword>
<keyword evidence="2 6" id="KW-0808">Transferase</keyword>
<dbReference type="HAMAP" id="MF_00347">
    <property type="entry name" value="Polyphosphate_kinase"/>
    <property type="match status" value="1"/>
</dbReference>
<feature type="binding site" evidence="6">
    <location>
        <position position="409"/>
    </location>
    <ligand>
        <name>Mg(2+)</name>
        <dbReference type="ChEBI" id="CHEBI:18420"/>
    </ligand>
</feature>
<dbReference type="GO" id="GO:0009358">
    <property type="term" value="C:polyphosphate kinase complex"/>
    <property type="evidence" value="ECO:0007669"/>
    <property type="project" value="InterPro"/>
</dbReference>
<dbReference type="InterPro" id="IPR025200">
    <property type="entry name" value="PPK_C_dom2"/>
</dbReference>
<organism evidence="13 14">
    <name type="scientific">Peribacillus faecalis</name>
    <dbReference type="NCBI Taxonomy" id="2772559"/>
    <lineage>
        <taxon>Bacteria</taxon>
        <taxon>Bacillati</taxon>
        <taxon>Bacillota</taxon>
        <taxon>Bacilli</taxon>
        <taxon>Bacillales</taxon>
        <taxon>Bacillaceae</taxon>
        <taxon>Peribacillus</taxon>
    </lineage>
</organism>
<sequence>MAKLKKKYDFSYTQNRELSWLKFNERVLDEACDPTVPLYERLKFVSIFESNLDEFFMIRVGSLLDLSLLKGNRIDKKSGMTVAEQLKKIFKEVAPLYKYKDKAFQEIKEKLKHYDIHHVTLKELDAKEKKYVEQYFLSYVLPVLSPQIVDIHHPFPHLPNKSLNVFIMMKEKDQTSYGIVPVPQSLPDVVFLPGSSTRYIKIEQIIYEYVQRVFEHFSLLDKTIISVTRNADISPEDEVFADDDDYRHHMKKVLNKRKRLAPVRLEVQNEASAELLTYLTARLNITKEQVYKSKAPLSMSYVFALHDRLPLNKLRELSYPAFEPQVPASVSKKESIISQVHKKDLLLHYPYEQMEPFLRLIKEAAYDDNVISIKITIYRLSSNSKLVEYLIEAAENNKDVTVLMELRARFDEQNNIDWAERLEEAGCNIIYGFEGFKVHSKICLITHLENNKIQYITQIGTGNYSEKSAKMYTDLSFITASNRIGNDSANFFKNMAIANLDGHYGHLLVAPAGLKPSLLARIDEEIIKAQNGYNGSIILKMNSLTDRDLITKLSEASCAGVKINLIIRGICCLVPGITSKTENITVVSILGRFLEHSRIYCFGEGKGMDLYISSADIMTRNMEKRVEIACPIYDPNIKEAIHNILQIQLNDNTKARILRPDKQFIKKTVSENEHPMNSQLHFMELALQNAKQQLVEEESDDFIHQDISVPSSENHHEPHDLSLSVTPKRPRIVKRPRKSRLQLSHSKMTKQ</sequence>
<dbReference type="RefSeq" id="WP_190999985.1">
    <property type="nucleotide sequence ID" value="NZ_JACXSI010000069.1"/>
</dbReference>